<dbReference type="RefSeq" id="WP_141005574.1">
    <property type="nucleotide sequence ID" value="NZ_BAAAOR010000041.1"/>
</dbReference>
<dbReference type="CDD" id="cd06558">
    <property type="entry name" value="crotonase-like"/>
    <property type="match status" value="1"/>
</dbReference>
<dbReference type="Proteomes" id="UP001500842">
    <property type="component" value="Unassembled WGS sequence"/>
</dbReference>
<evidence type="ECO:0000256" key="2">
    <source>
        <dbReference type="ARBA" id="ARBA00023098"/>
    </source>
</evidence>
<keyword evidence="5" id="KW-1185">Reference proteome</keyword>
<dbReference type="InterPro" id="IPR001753">
    <property type="entry name" value="Enoyl-CoA_hydra/iso"/>
</dbReference>
<gene>
    <name evidence="4" type="ORF">GCM10009788_54530</name>
</gene>
<dbReference type="PANTHER" id="PTHR11941">
    <property type="entry name" value="ENOYL-COA HYDRATASE-RELATED"/>
    <property type="match status" value="1"/>
</dbReference>
<evidence type="ECO:0000313" key="4">
    <source>
        <dbReference type="EMBL" id="GAA1545224.1"/>
    </source>
</evidence>
<dbReference type="Gene3D" id="3.90.226.10">
    <property type="entry name" value="2-enoyl-CoA Hydratase, Chain A, domain 1"/>
    <property type="match status" value="1"/>
</dbReference>
<protein>
    <submittedName>
        <fullName evidence="4">Crotonase/enoyl-CoA hydratase family protein</fullName>
    </submittedName>
</protein>
<dbReference type="EMBL" id="BAAAOR010000041">
    <property type="protein sequence ID" value="GAA1545224.1"/>
    <property type="molecule type" value="Genomic_DNA"/>
</dbReference>
<comment type="caution">
    <text evidence="4">The sequence shown here is derived from an EMBL/GenBank/DDBJ whole genome shotgun (WGS) entry which is preliminary data.</text>
</comment>
<dbReference type="SUPFAM" id="SSF52096">
    <property type="entry name" value="ClpP/crotonase"/>
    <property type="match status" value="1"/>
</dbReference>
<evidence type="ECO:0000256" key="1">
    <source>
        <dbReference type="ARBA" id="ARBA00005254"/>
    </source>
</evidence>
<evidence type="ECO:0000256" key="3">
    <source>
        <dbReference type="ARBA" id="ARBA00023239"/>
    </source>
</evidence>
<keyword evidence="3" id="KW-0456">Lyase</keyword>
<name>A0ABN2BSW0_9ACTN</name>
<reference evidence="4 5" key="1">
    <citation type="journal article" date="2019" name="Int. J. Syst. Evol. Microbiol.">
        <title>The Global Catalogue of Microorganisms (GCM) 10K type strain sequencing project: providing services to taxonomists for standard genome sequencing and annotation.</title>
        <authorList>
            <consortium name="The Broad Institute Genomics Platform"/>
            <consortium name="The Broad Institute Genome Sequencing Center for Infectious Disease"/>
            <person name="Wu L."/>
            <person name="Ma J."/>
        </authorList>
    </citation>
    <scope>NUCLEOTIDE SEQUENCE [LARGE SCALE GENOMIC DNA]</scope>
    <source>
        <strain evidence="4 5">JCM 14942</strain>
    </source>
</reference>
<keyword evidence="2" id="KW-0443">Lipid metabolism</keyword>
<dbReference type="PANTHER" id="PTHR11941:SF169">
    <property type="entry name" value="(7AS)-7A-METHYL-1,5-DIOXO-2,3,5,6,7,7A-HEXAHYDRO-1H-INDENE-CARBOXYL-COA HYDROLASE"/>
    <property type="match status" value="1"/>
</dbReference>
<dbReference type="InterPro" id="IPR029045">
    <property type="entry name" value="ClpP/crotonase-like_dom_sf"/>
</dbReference>
<organism evidence="4 5">
    <name type="scientific">Nocardioides humi</name>
    <dbReference type="NCBI Taxonomy" id="449461"/>
    <lineage>
        <taxon>Bacteria</taxon>
        <taxon>Bacillati</taxon>
        <taxon>Actinomycetota</taxon>
        <taxon>Actinomycetes</taxon>
        <taxon>Propionibacteriales</taxon>
        <taxon>Nocardioidaceae</taxon>
        <taxon>Nocardioides</taxon>
    </lineage>
</organism>
<evidence type="ECO:0000313" key="5">
    <source>
        <dbReference type="Proteomes" id="UP001500842"/>
    </source>
</evidence>
<comment type="similarity">
    <text evidence="1">Belongs to the enoyl-CoA hydratase/isomerase family.</text>
</comment>
<dbReference type="Pfam" id="PF00378">
    <property type="entry name" value="ECH_1"/>
    <property type="match status" value="1"/>
</dbReference>
<sequence length="258" mass="26934">MENVTYEQLGQVAVITLNRPEKRNAIDARMAHAIASALDRVETDPTIRAAVLAATVTEPRPVFCSGHDLTAIPGELEGGELAATSKGGFAGMTRYERTKPLVAAVDGLATSGGLEMVLACDLVVATTRSSFALAEVRWGLVAGAGGLFRLPWAIGPAAAMDMILTGEAIDAQRAYTLGLVGTLVEDDVVAAAVHRAELVCAHSPAAVTVSRRVADCAFALPETELWALNDRLEHDLLATDEGVGQGLQAFAQRGSATS</sequence>
<accession>A0ABN2BSW0</accession>
<proteinExistence type="inferred from homology"/>